<keyword evidence="9" id="KW-1185">Reference proteome</keyword>
<proteinExistence type="inferred from homology"/>
<sequence length="401" mass="42866">MAGKRNPWGSTGGSGGGDGGDEPGKDGPAAGGDAPGGSEPGSGGEPPRGPRNPWLPGGGAGDGGNAPGDRPRRSASIDDIFRNRSGDRRRPGGGGGGRPPQFRLPERPGGKSWFPVALVAVGALWVGVTSVHFIQAGEQGVVTWFGGKYAKTLQTGAQLSLPWPIQSVSVENVTEIRRFQIPGGEEENLILTADQNLVNLTYQVRWNISDLVQYRFQLVDPEGTLREIAEATMRSAVAEQELDEVLAGAGVGRIEGQVREAMQDRLDAFRSGITVQGIDVMKADAPAQVIEAFNDVLAARQDAERNRNDARRYEQQLLAQAQGEAAAFNTLYEQYRMAPEVTRRRMYYETMEQVLANTDKTVVEAGGVTPYLPLPELRRSTPQGVTTSAEPTSSATRTGGQ</sequence>
<evidence type="ECO:0000256" key="5">
    <source>
        <dbReference type="ARBA" id="ARBA00023136"/>
    </source>
</evidence>
<dbReference type="PANTHER" id="PTHR43327:SF2">
    <property type="entry name" value="MODULATOR OF FTSH PROTEASE HFLK"/>
    <property type="match status" value="1"/>
</dbReference>
<comment type="similarity">
    <text evidence="2">Belongs to the band 7/mec-2 family. HflK subfamily.</text>
</comment>
<evidence type="ECO:0000256" key="4">
    <source>
        <dbReference type="ARBA" id="ARBA00022989"/>
    </source>
</evidence>
<keyword evidence="3" id="KW-0812">Transmembrane</keyword>
<feature type="compositionally biased region" description="Basic and acidic residues" evidence="6">
    <location>
        <begin position="69"/>
        <end position="90"/>
    </location>
</feature>
<keyword evidence="4" id="KW-1133">Transmembrane helix</keyword>
<dbReference type="PANTHER" id="PTHR43327">
    <property type="entry name" value="STOMATIN-LIKE PROTEIN 2, MITOCHONDRIAL"/>
    <property type="match status" value="1"/>
</dbReference>
<keyword evidence="8" id="KW-0645">Protease</keyword>
<dbReference type="Proteomes" id="UP000466966">
    <property type="component" value="Unassembled WGS sequence"/>
</dbReference>
<keyword evidence="8" id="KW-0378">Hydrolase</keyword>
<comment type="caution">
    <text evidence="8">The sequence shown here is derived from an EMBL/GenBank/DDBJ whole genome shotgun (WGS) entry which is preliminary data.</text>
</comment>
<name>A0A844YWQ7_9SPHN</name>
<dbReference type="EMBL" id="WTYV01000001">
    <property type="protein sequence ID" value="MXO70173.1"/>
    <property type="molecule type" value="Genomic_DNA"/>
</dbReference>
<protein>
    <submittedName>
        <fullName evidence="8">Protease modulator HflK</fullName>
    </submittedName>
</protein>
<evidence type="ECO:0000313" key="9">
    <source>
        <dbReference type="Proteomes" id="UP000466966"/>
    </source>
</evidence>
<dbReference type="Pfam" id="PF01145">
    <property type="entry name" value="Band_7"/>
    <property type="match status" value="1"/>
</dbReference>
<dbReference type="CDD" id="cd03404">
    <property type="entry name" value="SPFH_HflK"/>
    <property type="match status" value="1"/>
</dbReference>
<evidence type="ECO:0000256" key="1">
    <source>
        <dbReference type="ARBA" id="ARBA00004167"/>
    </source>
</evidence>
<dbReference type="SUPFAM" id="SSF117892">
    <property type="entry name" value="Band 7/SPFH domain"/>
    <property type="match status" value="1"/>
</dbReference>
<evidence type="ECO:0000259" key="7">
    <source>
        <dbReference type="SMART" id="SM00244"/>
    </source>
</evidence>
<gene>
    <name evidence="8" type="ORF">GRI99_00830</name>
</gene>
<dbReference type="GO" id="GO:0008233">
    <property type="term" value="F:peptidase activity"/>
    <property type="evidence" value="ECO:0007669"/>
    <property type="project" value="UniProtKB-KW"/>
</dbReference>
<evidence type="ECO:0000256" key="3">
    <source>
        <dbReference type="ARBA" id="ARBA00022692"/>
    </source>
</evidence>
<dbReference type="Gene3D" id="3.30.479.30">
    <property type="entry name" value="Band 7 domain"/>
    <property type="match status" value="1"/>
</dbReference>
<feature type="compositionally biased region" description="Gly residues" evidence="6">
    <location>
        <begin position="29"/>
        <end position="46"/>
    </location>
</feature>
<accession>A0A844YWQ7</accession>
<dbReference type="OrthoDB" id="9779595at2"/>
<keyword evidence="5" id="KW-0472">Membrane</keyword>
<dbReference type="GO" id="GO:0016020">
    <property type="term" value="C:membrane"/>
    <property type="evidence" value="ECO:0007669"/>
    <property type="project" value="UniProtKB-SubCell"/>
</dbReference>
<reference evidence="8 9" key="1">
    <citation type="submission" date="2019-12" db="EMBL/GenBank/DDBJ databases">
        <title>Genomic-based taxomic classification of the family Erythrobacteraceae.</title>
        <authorList>
            <person name="Xu L."/>
        </authorList>
    </citation>
    <scope>NUCLEOTIDE SEQUENCE [LARGE SCALE GENOMIC DNA]</scope>
    <source>
        <strain evidence="8 9">M0322</strain>
    </source>
</reference>
<evidence type="ECO:0000256" key="2">
    <source>
        <dbReference type="ARBA" id="ARBA00006971"/>
    </source>
</evidence>
<feature type="region of interest" description="Disordered" evidence="6">
    <location>
        <begin position="373"/>
        <end position="401"/>
    </location>
</feature>
<dbReference type="InterPro" id="IPR001107">
    <property type="entry name" value="Band_7"/>
</dbReference>
<evidence type="ECO:0000313" key="8">
    <source>
        <dbReference type="EMBL" id="MXO70173.1"/>
    </source>
</evidence>
<organism evidence="8 9">
    <name type="scientific">Alteraurantiacibacter buctensis</name>
    <dbReference type="NCBI Taxonomy" id="1503981"/>
    <lineage>
        <taxon>Bacteria</taxon>
        <taxon>Pseudomonadati</taxon>
        <taxon>Pseudomonadota</taxon>
        <taxon>Alphaproteobacteria</taxon>
        <taxon>Sphingomonadales</taxon>
        <taxon>Erythrobacteraceae</taxon>
        <taxon>Alteraurantiacibacter</taxon>
    </lineage>
</organism>
<dbReference type="InterPro" id="IPR010201">
    <property type="entry name" value="HflK"/>
</dbReference>
<dbReference type="InterPro" id="IPR036013">
    <property type="entry name" value="Band_7/SPFH_dom_sf"/>
</dbReference>
<dbReference type="GO" id="GO:0006508">
    <property type="term" value="P:proteolysis"/>
    <property type="evidence" value="ECO:0007669"/>
    <property type="project" value="UniProtKB-KW"/>
</dbReference>
<evidence type="ECO:0000256" key="6">
    <source>
        <dbReference type="SAM" id="MobiDB-lite"/>
    </source>
</evidence>
<feature type="domain" description="Band 7" evidence="7">
    <location>
        <begin position="129"/>
        <end position="297"/>
    </location>
</feature>
<dbReference type="InterPro" id="IPR050710">
    <property type="entry name" value="Band7/mec-2_domain"/>
</dbReference>
<feature type="compositionally biased region" description="Polar residues" evidence="6">
    <location>
        <begin position="380"/>
        <end position="401"/>
    </location>
</feature>
<feature type="compositionally biased region" description="Gly residues" evidence="6">
    <location>
        <begin position="56"/>
        <end position="66"/>
    </location>
</feature>
<feature type="region of interest" description="Disordered" evidence="6">
    <location>
        <begin position="1"/>
        <end position="108"/>
    </location>
</feature>
<dbReference type="SMART" id="SM00244">
    <property type="entry name" value="PHB"/>
    <property type="match status" value="1"/>
</dbReference>
<dbReference type="AlphaFoldDB" id="A0A844YWQ7"/>
<comment type="subcellular location">
    <subcellularLocation>
        <location evidence="1">Membrane</location>
        <topology evidence="1">Single-pass membrane protein</topology>
    </subcellularLocation>
</comment>